<evidence type="ECO:0000256" key="1">
    <source>
        <dbReference type="SAM" id="SignalP"/>
    </source>
</evidence>
<dbReference type="Proteomes" id="UP000242818">
    <property type="component" value="Unassembled WGS sequence"/>
</dbReference>
<name>A0A1C4BZQ2_9BACT</name>
<keyword evidence="1" id="KW-0732">Signal</keyword>
<dbReference type="InterPro" id="IPR019861">
    <property type="entry name" value="PorP/SprF_Bacteroidetes"/>
</dbReference>
<sequence>MKSLLKISLFIACLGCTATITAQDIHLSQFSETPILRNPALIGIFNGDVRVQAVYRNQWNSVTIPYETGTISGELKYPVGTTDFVTVGLQLTYDRAGTSKLQSTQVFPAFNYHKSLSDDKSTFLSLGAMGGLVQRQFDITHLTFDNQYTNGRFDPTASTGEDGRLSLRGYTYLDAGVGLSFNSVIGENTNYYIGAALYHFNRPKVSFMGDKSIQLQAKITFNAGITIPVSENVKVIAQYNELHQGSYSEFIGGAMIGYGLLSQGLESDHGVYGGVYYRYGDAIIPMVRLDMGKYEIGFSYDSNISSLTPASHGQGGFEISLVFKAFRNEDVANMACPRF</sequence>
<evidence type="ECO:0000313" key="2">
    <source>
        <dbReference type="EMBL" id="SCC12359.1"/>
    </source>
</evidence>
<reference evidence="2 3" key="1">
    <citation type="submission" date="2016-08" db="EMBL/GenBank/DDBJ databases">
        <authorList>
            <person name="Seilhamer J.J."/>
        </authorList>
    </citation>
    <scope>NUCLEOTIDE SEQUENCE [LARGE SCALE GENOMIC DNA]</scope>
    <source>
        <strain evidence="2 3">A37T2</strain>
    </source>
</reference>
<keyword evidence="3" id="KW-1185">Reference proteome</keyword>
<feature type="signal peptide" evidence="1">
    <location>
        <begin position="1"/>
        <end position="22"/>
    </location>
</feature>
<accession>A0A1C4BZQ2</accession>
<evidence type="ECO:0000313" key="3">
    <source>
        <dbReference type="Proteomes" id="UP000242818"/>
    </source>
</evidence>
<dbReference type="STRING" id="1335309.GA0116948_103332"/>
<dbReference type="RefSeq" id="WP_089710385.1">
    <property type="nucleotide sequence ID" value="NZ_FMAR01000003.1"/>
</dbReference>
<feature type="chain" id="PRO_5008689602" evidence="1">
    <location>
        <begin position="23"/>
        <end position="339"/>
    </location>
</feature>
<gene>
    <name evidence="2" type="ORF">GA0116948_103332</name>
</gene>
<dbReference type="Pfam" id="PF11751">
    <property type="entry name" value="PorP_SprF"/>
    <property type="match status" value="1"/>
</dbReference>
<dbReference type="OrthoDB" id="1186563at2"/>
<organism evidence="2 3">
    <name type="scientific">Chitinophaga costaii</name>
    <dbReference type="NCBI Taxonomy" id="1335309"/>
    <lineage>
        <taxon>Bacteria</taxon>
        <taxon>Pseudomonadati</taxon>
        <taxon>Bacteroidota</taxon>
        <taxon>Chitinophagia</taxon>
        <taxon>Chitinophagales</taxon>
        <taxon>Chitinophagaceae</taxon>
        <taxon>Chitinophaga</taxon>
    </lineage>
</organism>
<protein>
    <submittedName>
        <fullName evidence="2">Type IX secretion system membrane protein, PorP/SprF family</fullName>
    </submittedName>
</protein>
<dbReference type="EMBL" id="FMAR01000003">
    <property type="protein sequence ID" value="SCC12359.1"/>
    <property type="molecule type" value="Genomic_DNA"/>
</dbReference>
<proteinExistence type="predicted"/>
<dbReference type="AlphaFoldDB" id="A0A1C4BZQ2"/>
<dbReference type="NCBIfam" id="TIGR03519">
    <property type="entry name" value="T9SS_PorP_fam"/>
    <property type="match status" value="1"/>
</dbReference>